<accession>A0A3S3NB72</accession>
<dbReference type="Proteomes" id="UP000285301">
    <property type="component" value="Unassembled WGS sequence"/>
</dbReference>
<evidence type="ECO:0000313" key="1">
    <source>
        <dbReference type="EMBL" id="RWR99256.1"/>
    </source>
</evidence>
<dbReference type="EMBL" id="NCKU01016121">
    <property type="protein sequence ID" value="RWR99256.1"/>
    <property type="molecule type" value="Genomic_DNA"/>
</dbReference>
<keyword evidence="2" id="KW-1185">Reference proteome</keyword>
<protein>
    <submittedName>
        <fullName evidence="1">Uncharacterized protein</fullName>
    </submittedName>
</protein>
<feature type="non-terminal residue" evidence="1">
    <location>
        <position position="1"/>
    </location>
</feature>
<sequence length="46" mass="4982">DSVRYATRLYQLSKADKLPVSATNSNDSVTKPSSTISSTVECLFSL</sequence>
<reference evidence="1 2" key="1">
    <citation type="journal article" date="2018" name="Gigascience">
        <title>Genomes of trombidid mites reveal novel predicted allergens and laterally-transferred genes associated with secondary metabolism.</title>
        <authorList>
            <person name="Dong X."/>
            <person name="Chaisiri K."/>
            <person name="Xia D."/>
            <person name="Armstrong S.D."/>
            <person name="Fang Y."/>
            <person name="Donnelly M.J."/>
            <person name="Kadowaki T."/>
            <person name="McGarry J.W."/>
            <person name="Darby A.C."/>
            <person name="Makepeace B.L."/>
        </authorList>
    </citation>
    <scope>NUCLEOTIDE SEQUENCE [LARGE SCALE GENOMIC DNA]</scope>
    <source>
        <strain evidence="1">UoL-WK</strain>
    </source>
</reference>
<gene>
    <name evidence="1" type="ORF">B4U79_06470</name>
</gene>
<name>A0A3S3NB72_9ACAR</name>
<proteinExistence type="predicted"/>
<dbReference type="AlphaFoldDB" id="A0A3S3NB72"/>
<organism evidence="1 2">
    <name type="scientific">Dinothrombium tinctorium</name>
    <dbReference type="NCBI Taxonomy" id="1965070"/>
    <lineage>
        <taxon>Eukaryota</taxon>
        <taxon>Metazoa</taxon>
        <taxon>Ecdysozoa</taxon>
        <taxon>Arthropoda</taxon>
        <taxon>Chelicerata</taxon>
        <taxon>Arachnida</taxon>
        <taxon>Acari</taxon>
        <taxon>Acariformes</taxon>
        <taxon>Trombidiformes</taxon>
        <taxon>Prostigmata</taxon>
        <taxon>Anystina</taxon>
        <taxon>Parasitengona</taxon>
        <taxon>Trombidioidea</taxon>
        <taxon>Trombidiidae</taxon>
        <taxon>Dinothrombium</taxon>
    </lineage>
</organism>
<evidence type="ECO:0000313" key="2">
    <source>
        <dbReference type="Proteomes" id="UP000285301"/>
    </source>
</evidence>
<feature type="non-terminal residue" evidence="1">
    <location>
        <position position="46"/>
    </location>
</feature>
<comment type="caution">
    <text evidence="1">The sequence shown here is derived from an EMBL/GenBank/DDBJ whole genome shotgun (WGS) entry which is preliminary data.</text>
</comment>